<dbReference type="RefSeq" id="XP_026611013.1">
    <property type="nucleotide sequence ID" value="XM_026757038.1"/>
</dbReference>
<dbReference type="GO" id="GO:0010509">
    <property type="term" value="P:intracellular polyamine homeostasis"/>
    <property type="evidence" value="ECO:0007669"/>
    <property type="project" value="TreeGrafter"/>
</dbReference>
<evidence type="ECO:0000256" key="5">
    <source>
        <dbReference type="ARBA" id="ARBA00023136"/>
    </source>
</evidence>
<evidence type="ECO:0000256" key="3">
    <source>
        <dbReference type="ARBA" id="ARBA00022692"/>
    </source>
</evidence>
<evidence type="ECO:0000259" key="8">
    <source>
        <dbReference type="PROSITE" id="PS50850"/>
    </source>
</evidence>
<evidence type="ECO:0000256" key="2">
    <source>
        <dbReference type="ARBA" id="ARBA00022448"/>
    </source>
</evidence>
<dbReference type="GeneID" id="38125393"/>
<dbReference type="SUPFAM" id="SSF103473">
    <property type="entry name" value="MFS general substrate transporter"/>
    <property type="match status" value="1"/>
</dbReference>
<dbReference type="FunFam" id="1.20.1250.20:FF:000172">
    <property type="entry name" value="MFS multidrug resistance transporter"/>
    <property type="match status" value="1"/>
</dbReference>
<protein>
    <recommendedName>
        <fullName evidence="8">Major facilitator superfamily (MFS) profile domain-containing protein</fullName>
    </recommendedName>
</protein>
<keyword evidence="3 7" id="KW-0812">Transmembrane</keyword>
<evidence type="ECO:0000256" key="4">
    <source>
        <dbReference type="ARBA" id="ARBA00022989"/>
    </source>
</evidence>
<dbReference type="PROSITE" id="PS50850">
    <property type="entry name" value="MFS"/>
    <property type="match status" value="1"/>
</dbReference>
<feature type="compositionally biased region" description="Basic and acidic residues" evidence="6">
    <location>
        <begin position="29"/>
        <end position="40"/>
    </location>
</feature>
<feature type="transmembrane region" description="Helical" evidence="7">
    <location>
        <begin position="333"/>
        <end position="357"/>
    </location>
</feature>
<accession>A0A397G582</accession>
<dbReference type="OrthoDB" id="3936150at2759"/>
<feature type="domain" description="Major facilitator superfamily (MFS) profile" evidence="8">
    <location>
        <begin position="1"/>
        <end position="503"/>
    </location>
</feature>
<feature type="transmembrane region" description="Helical" evidence="7">
    <location>
        <begin position="289"/>
        <end position="313"/>
    </location>
</feature>
<proteinExistence type="predicted"/>
<dbReference type="STRING" id="41047.A0A397G582"/>
<evidence type="ECO:0000256" key="7">
    <source>
        <dbReference type="SAM" id="Phobius"/>
    </source>
</evidence>
<dbReference type="Gene3D" id="1.20.1250.20">
    <property type="entry name" value="MFS general substrate transporter like domains"/>
    <property type="match status" value="1"/>
</dbReference>
<reference evidence="9" key="1">
    <citation type="submission" date="2018-08" db="EMBL/GenBank/DDBJ databases">
        <title>Draft genome sequence of azole-resistant Aspergillus thermomutatus (Neosartorya pseudofischeri) strain HMR AF 39, isolated from a human nasal aspirate.</title>
        <authorList>
            <person name="Parent-Michaud M."/>
            <person name="Dufresne P.J."/>
            <person name="Fournier E."/>
            <person name="Martineau C."/>
            <person name="Moreira S."/>
            <person name="Perkins V."/>
            <person name="De Repentigny L."/>
            <person name="Dufresne S.F."/>
        </authorList>
    </citation>
    <scope>NUCLEOTIDE SEQUENCE [LARGE SCALE GENOMIC DNA]</scope>
    <source>
        <strain evidence="9">HMR AF 39</strain>
    </source>
</reference>
<evidence type="ECO:0000256" key="6">
    <source>
        <dbReference type="SAM" id="MobiDB-lite"/>
    </source>
</evidence>
<feature type="transmembrane region" description="Helical" evidence="7">
    <location>
        <begin position="220"/>
        <end position="238"/>
    </location>
</feature>
<evidence type="ECO:0000256" key="1">
    <source>
        <dbReference type="ARBA" id="ARBA00004141"/>
    </source>
</evidence>
<keyword evidence="10" id="KW-1185">Reference proteome</keyword>
<evidence type="ECO:0000313" key="9">
    <source>
        <dbReference type="EMBL" id="RHZ46145.1"/>
    </source>
</evidence>
<sequence>MASSDLEEGVHEIPSAETAYTDAPHTVKRSGEEDKCAEKDAHSLFSGSAHSAMEVKGTEIEIPYAEHEILPIAVPRLKRRGLFGQLTLLAEVENPKTYLRKTKWFITFIVALAGSTAPMGSSILFPSLSQISKEMGATTTVVNLNISLYMLTMLIVMRMLSGGASASVQAVGAGTIADLWDPHERGRAMSIFYLGPLCGPLLAPIVGGALAERWRWRSTMWFLAVYGGVIVIFIFLALPETLANRKERDEDEQAPVERQLSRISSRQVVHLTARWLRVLKMILLDPLKIVLYLRYPPVLLTVYYASITFGSLYVLNVSVEHTFGTSPYNFSTVIVGCLYIPNSVGYIVASTFCGRWLDKIMQREARKAGRYDEHGKLIYRPEDRMRENAWLGAFLYPAALIWYGWTADKGVFWFAPMAANFFFGVGSMLIFSMATTMLTEFMPKKSSAGVALNNFMRNIFSCIGSLVTAPVIDAIGNGWLFTILGLVAFASSSVILAMRVFGPRWRKSMDALSH</sequence>
<dbReference type="CDD" id="cd17323">
    <property type="entry name" value="MFS_Tpo1_MDR_like"/>
    <property type="match status" value="1"/>
</dbReference>
<dbReference type="GO" id="GO:0015203">
    <property type="term" value="F:polyamine transmembrane transporter activity"/>
    <property type="evidence" value="ECO:0007669"/>
    <property type="project" value="TreeGrafter"/>
</dbReference>
<dbReference type="InterPro" id="IPR020846">
    <property type="entry name" value="MFS_dom"/>
</dbReference>
<keyword evidence="2" id="KW-0813">Transport</keyword>
<feature type="transmembrane region" description="Helical" evidence="7">
    <location>
        <begin position="137"/>
        <end position="157"/>
    </location>
</feature>
<dbReference type="PANTHER" id="PTHR23502">
    <property type="entry name" value="MAJOR FACILITATOR SUPERFAMILY"/>
    <property type="match status" value="1"/>
</dbReference>
<comment type="caution">
    <text evidence="9">The sequence shown here is derived from an EMBL/GenBank/DDBJ whole genome shotgun (WGS) entry which is preliminary data.</text>
</comment>
<keyword evidence="5 7" id="KW-0472">Membrane</keyword>
<feature type="transmembrane region" description="Helical" evidence="7">
    <location>
        <begin position="388"/>
        <end position="405"/>
    </location>
</feature>
<evidence type="ECO:0000313" key="10">
    <source>
        <dbReference type="Proteomes" id="UP000215305"/>
    </source>
</evidence>
<comment type="subcellular location">
    <subcellularLocation>
        <location evidence="1">Membrane</location>
        <topology evidence="1">Multi-pass membrane protein</topology>
    </subcellularLocation>
</comment>
<feature type="region of interest" description="Disordered" evidence="6">
    <location>
        <begin position="1"/>
        <end position="40"/>
    </location>
</feature>
<organism evidence="9 10">
    <name type="scientific">Aspergillus thermomutatus</name>
    <name type="common">Neosartorya pseudofischeri</name>
    <dbReference type="NCBI Taxonomy" id="41047"/>
    <lineage>
        <taxon>Eukaryota</taxon>
        <taxon>Fungi</taxon>
        <taxon>Dikarya</taxon>
        <taxon>Ascomycota</taxon>
        <taxon>Pezizomycotina</taxon>
        <taxon>Eurotiomycetes</taxon>
        <taxon>Eurotiomycetidae</taxon>
        <taxon>Eurotiales</taxon>
        <taxon>Aspergillaceae</taxon>
        <taxon>Aspergillus</taxon>
        <taxon>Aspergillus subgen. Fumigati</taxon>
    </lineage>
</organism>
<feature type="transmembrane region" description="Helical" evidence="7">
    <location>
        <begin position="455"/>
        <end position="472"/>
    </location>
</feature>
<dbReference type="Proteomes" id="UP000215305">
    <property type="component" value="Unassembled WGS sequence"/>
</dbReference>
<feature type="transmembrane region" description="Helical" evidence="7">
    <location>
        <begin position="104"/>
        <end position="125"/>
    </location>
</feature>
<feature type="transmembrane region" description="Helical" evidence="7">
    <location>
        <begin position="478"/>
        <end position="501"/>
    </location>
</feature>
<dbReference type="AlphaFoldDB" id="A0A397G582"/>
<keyword evidence="4 7" id="KW-1133">Transmembrane helix</keyword>
<dbReference type="Pfam" id="PF07690">
    <property type="entry name" value="MFS_1"/>
    <property type="match status" value="1"/>
</dbReference>
<name>A0A397G582_ASPTH</name>
<dbReference type="InterPro" id="IPR011701">
    <property type="entry name" value="MFS"/>
</dbReference>
<dbReference type="InterPro" id="IPR036259">
    <property type="entry name" value="MFS_trans_sf"/>
</dbReference>
<dbReference type="VEuPathDB" id="FungiDB:CDV56_103419"/>
<gene>
    <name evidence="9" type="ORF">CDV56_103419</name>
</gene>
<feature type="transmembrane region" description="Helical" evidence="7">
    <location>
        <begin position="191"/>
        <end position="214"/>
    </location>
</feature>
<dbReference type="EMBL" id="NKHU02000261">
    <property type="protein sequence ID" value="RHZ46145.1"/>
    <property type="molecule type" value="Genomic_DNA"/>
</dbReference>
<dbReference type="GO" id="GO:0005886">
    <property type="term" value="C:plasma membrane"/>
    <property type="evidence" value="ECO:0007669"/>
    <property type="project" value="TreeGrafter"/>
</dbReference>
<feature type="transmembrane region" description="Helical" evidence="7">
    <location>
        <begin position="411"/>
        <end position="434"/>
    </location>
</feature>
<dbReference type="PANTHER" id="PTHR23502:SF5">
    <property type="entry name" value="QUINIDINE RESISTANCE PROTEIN 3"/>
    <property type="match status" value="1"/>
</dbReference>